<comment type="caution">
    <text evidence="2">The sequence shown here is derived from an EMBL/GenBank/DDBJ whole genome shotgun (WGS) entry which is preliminary data.</text>
</comment>
<keyword evidence="1" id="KW-0472">Membrane</keyword>
<proteinExistence type="predicted"/>
<evidence type="ECO:0000313" key="3">
    <source>
        <dbReference type="Proteomes" id="UP000823632"/>
    </source>
</evidence>
<feature type="transmembrane region" description="Helical" evidence="1">
    <location>
        <begin position="88"/>
        <end position="110"/>
    </location>
</feature>
<reference evidence="2" key="1">
    <citation type="submission" date="2020-10" db="EMBL/GenBank/DDBJ databases">
        <authorList>
            <person name="Gilroy R."/>
        </authorList>
    </citation>
    <scope>NUCLEOTIDE SEQUENCE</scope>
    <source>
        <strain evidence="2">10192</strain>
    </source>
</reference>
<gene>
    <name evidence="2" type="ORF">IAC76_05685</name>
</gene>
<evidence type="ECO:0000313" key="2">
    <source>
        <dbReference type="EMBL" id="MBO8430860.1"/>
    </source>
</evidence>
<dbReference type="Pfam" id="PF07963">
    <property type="entry name" value="N_methyl"/>
    <property type="match status" value="1"/>
</dbReference>
<evidence type="ECO:0000256" key="1">
    <source>
        <dbReference type="SAM" id="Phobius"/>
    </source>
</evidence>
<dbReference type="NCBIfam" id="TIGR02532">
    <property type="entry name" value="IV_pilin_GFxxxE"/>
    <property type="match status" value="1"/>
</dbReference>
<dbReference type="Proteomes" id="UP000823632">
    <property type="component" value="Unassembled WGS sequence"/>
</dbReference>
<protein>
    <submittedName>
        <fullName evidence="2">Type II secretion system protein</fullName>
    </submittedName>
</protein>
<accession>A0A9D9DQA2</accession>
<name>A0A9D9DQA2_9BACT</name>
<keyword evidence="1" id="KW-0812">Transmembrane</keyword>
<dbReference type="AlphaFoldDB" id="A0A9D9DQA2"/>
<keyword evidence="1" id="KW-1133">Transmembrane helix</keyword>
<sequence>MNMPEGLRKFTLTRIAKFTKFIKQFNPLTKREGKELGYTKFDSGTYTVLTPHPSPRPLRAMENQASLSKGGGTNVPEGFKKRKAAFTLAEVLITLGIIGIVAAMTLPGLMGRYREVVMVNKLKRAYAEIVNAMDMERARLGGSDYEALFETNMSAAEQFDGILRHLQVVERCASNDSKGCGGIYKIKPKKRTNDGFGNVALGSVGGERAVLSDGTLIWFGKRNSNGGCVTTYIKHEVDADGNYVLDSSGNPITTTYDSPHCAEIFFDLDGSNGQNQFGYDCFSFGVKKQFADQHSGYGAMFDTMRTGKLTYERYDISDKF</sequence>
<dbReference type="InterPro" id="IPR012902">
    <property type="entry name" value="N_methyl_site"/>
</dbReference>
<reference evidence="2" key="2">
    <citation type="journal article" date="2021" name="PeerJ">
        <title>Extensive microbial diversity within the chicken gut microbiome revealed by metagenomics and culture.</title>
        <authorList>
            <person name="Gilroy R."/>
            <person name="Ravi A."/>
            <person name="Getino M."/>
            <person name="Pursley I."/>
            <person name="Horton D.L."/>
            <person name="Alikhan N.F."/>
            <person name="Baker D."/>
            <person name="Gharbi K."/>
            <person name="Hall N."/>
            <person name="Watson M."/>
            <person name="Adriaenssens E.M."/>
            <person name="Foster-Nyarko E."/>
            <person name="Jarju S."/>
            <person name="Secka A."/>
            <person name="Antonio M."/>
            <person name="Oren A."/>
            <person name="Chaudhuri R.R."/>
            <person name="La Ragione R."/>
            <person name="Hildebrand F."/>
            <person name="Pallen M.J."/>
        </authorList>
    </citation>
    <scope>NUCLEOTIDE SEQUENCE</scope>
    <source>
        <strain evidence="2">10192</strain>
    </source>
</reference>
<dbReference type="Gene3D" id="3.30.700.10">
    <property type="entry name" value="Glycoprotein, Type 4 Pilin"/>
    <property type="match status" value="1"/>
</dbReference>
<dbReference type="EMBL" id="JADIND010000117">
    <property type="protein sequence ID" value="MBO8430860.1"/>
    <property type="molecule type" value="Genomic_DNA"/>
</dbReference>
<dbReference type="SUPFAM" id="SSF54523">
    <property type="entry name" value="Pili subunits"/>
    <property type="match status" value="1"/>
</dbReference>
<dbReference type="InterPro" id="IPR045584">
    <property type="entry name" value="Pilin-like"/>
</dbReference>
<organism evidence="2 3">
    <name type="scientific">Candidatus Scatousia excrementipullorum</name>
    <dbReference type="NCBI Taxonomy" id="2840936"/>
    <lineage>
        <taxon>Bacteria</taxon>
        <taxon>Candidatus Scatousia</taxon>
    </lineage>
</organism>